<dbReference type="Gene3D" id="3.55.40.10">
    <property type="entry name" value="minor pseudopilin epsh domain"/>
    <property type="match status" value="1"/>
</dbReference>
<dbReference type="GO" id="GO:0005886">
    <property type="term" value="C:plasma membrane"/>
    <property type="evidence" value="ECO:0007669"/>
    <property type="project" value="UniProtKB-SubCell"/>
</dbReference>
<comment type="subcellular location">
    <subcellularLocation>
        <location evidence="1">Cell inner membrane</location>
        <topology evidence="1">Single-pass membrane protein</topology>
    </subcellularLocation>
</comment>
<keyword evidence="6 11" id="KW-0812">Transmembrane</keyword>
<dbReference type="InterPro" id="IPR012902">
    <property type="entry name" value="N_methyl_site"/>
</dbReference>
<proteinExistence type="inferred from homology"/>
<sequence length="190" mass="20897">MYVKGLYIMKTQTGFTLIELMVAVTVLGVLIVVAVPEMRYTIMNNRVTTKTNEFVNTVSYARNSYVAYGATCTATSGVCVQIQALNNDWTQGWKIWTDTNADKTENEASGDIVRTVSYTDGSIIITPSKTLNLITFSGRGVVNDAPVTFNVCIKNHKTNDPPGRQLRLDAFGRLTLINRELKCVTNGNGS</sequence>
<dbReference type="InterPro" id="IPR045584">
    <property type="entry name" value="Pilin-like"/>
</dbReference>
<keyword evidence="7 11" id="KW-1133">Transmembrane helix</keyword>
<evidence type="ECO:0000256" key="8">
    <source>
        <dbReference type="ARBA" id="ARBA00023136"/>
    </source>
</evidence>
<evidence type="ECO:0000313" key="14">
    <source>
        <dbReference type="Proteomes" id="UP000234271"/>
    </source>
</evidence>
<keyword evidence="5" id="KW-0997">Cell inner membrane</keyword>
<dbReference type="InterPro" id="IPR022346">
    <property type="entry name" value="T2SS_GspH"/>
</dbReference>
<dbReference type="GO" id="GO:0015627">
    <property type="term" value="C:type II protein secretion system complex"/>
    <property type="evidence" value="ECO:0007669"/>
    <property type="project" value="InterPro"/>
</dbReference>
<dbReference type="EMBL" id="CP018889">
    <property type="protein sequence ID" value="AUI68623.2"/>
    <property type="molecule type" value="Genomic_DNA"/>
</dbReference>
<comment type="similarity">
    <text evidence="9">Belongs to the GSP H family.</text>
</comment>
<keyword evidence="4" id="KW-0488">Methylation</keyword>
<dbReference type="NCBIfam" id="TIGR02532">
    <property type="entry name" value="IV_pilin_GFxxxE"/>
    <property type="match status" value="1"/>
</dbReference>
<organism evidence="13 14">
    <name type="scientific">Beggiatoa leptomitoformis</name>
    <dbReference type="NCBI Taxonomy" id="288004"/>
    <lineage>
        <taxon>Bacteria</taxon>
        <taxon>Pseudomonadati</taxon>
        <taxon>Pseudomonadota</taxon>
        <taxon>Gammaproteobacteria</taxon>
        <taxon>Thiotrichales</taxon>
        <taxon>Thiotrichaceae</taxon>
        <taxon>Beggiatoa</taxon>
    </lineage>
</organism>
<evidence type="ECO:0000256" key="1">
    <source>
        <dbReference type="ARBA" id="ARBA00004377"/>
    </source>
</evidence>
<keyword evidence="3" id="KW-1003">Cell membrane</keyword>
<evidence type="ECO:0000256" key="3">
    <source>
        <dbReference type="ARBA" id="ARBA00022475"/>
    </source>
</evidence>
<evidence type="ECO:0000313" key="13">
    <source>
        <dbReference type="EMBL" id="AUI68623.2"/>
    </source>
</evidence>
<evidence type="ECO:0000256" key="5">
    <source>
        <dbReference type="ARBA" id="ARBA00022519"/>
    </source>
</evidence>
<feature type="domain" description="General secretion pathway GspH" evidence="12">
    <location>
        <begin position="51"/>
        <end position="168"/>
    </location>
</feature>
<keyword evidence="8 11" id="KW-0472">Membrane</keyword>
<accession>A0A2N9YDQ6</accession>
<evidence type="ECO:0000256" key="6">
    <source>
        <dbReference type="ARBA" id="ARBA00022692"/>
    </source>
</evidence>
<reference evidence="14" key="1">
    <citation type="submission" date="2016-12" db="EMBL/GenBank/DDBJ databases">
        <title>Complete Genome Sequence of Beggiatoa leptomitiformis D-401.</title>
        <authorList>
            <person name="Fomenkov A."/>
            <person name="Vincze T."/>
            <person name="Grabovich M."/>
            <person name="Anton B.P."/>
            <person name="Dubinina G."/>
            <person name="Orlova M."/>
            <person name="Belousova E."/>
            <person name="Roberts R.J."/>
        </authorList>
    </citation>
    <scope>NUCLEOTIDE SEQUENCE [LARGE SCALE GENOMIC DNA]</scope>
    <source>
        <strain evidence="14">D-401</strain>
    </source>
</reference>
<dbReference type="Pfam" id="PF07963">
    <property type="entry name" value="N_methyl"/>
    <property type="match status" value="1"/>
</dbReference>
<dbReference type="GO" id="GO:0015628">
    <property type="term" value="P:protein secretion by the type II secretion system"/>
    <property type="evidence" value="ECO:0007669"/>
    <property type="project" value="InterPro"/>
</dbReference>
<evidence type="ECO:0000256" key="11">
    <source>
        <dbReference type="SAM" id="Phobius"/>
    </source>
</evidence>
<dbReference type="Pfam" id="PF12019">
    <property type="entry name" value="GspH"/>
    <property type="match status" value="1"/>
</dbReference>
<dbReference type="Proteomes" id="UP000234271">
    <property type="component" value="Chromosome"/>
</dbReference>
<protein>
    <recommendedName>
        <fullName evidence="2">Type II secretion system protein H</fullName>
    </recommendedName>
    <alternativeName>
        <fullName evidence="10">General secretion pathway protein H</fullName>
    </alternativeName>
</protein>
<evidence type="ECO:0000259" key="12">
    <source>
        <dbReference type="Pfam" id="PF12019"/>
    </source>
</evidence>
<gene>
    <name evidence="13" type="ORF">BLE401_07835</name>
</gene>
<name>A0A2N9YDQ6_9GAMM</name>
<evidence type="ECO:0000256" key="7">
    <source>
        <dbReference type="ARBA" id="ARBA00022989"/>
    </source>
</evidence>
<dbReference type="AlphaFoldDB" id="A0A2N9YDQ6"/>
<keyword evidence="14" id="KW-1185">Reference proteome</keyword>
<evidence type="ECO:0000256" key="9">
    <source>
        <dbReference type="ARBA" id="ARBA00025772"/>
    </source>
</evidence>
<feature type="transmembrane region" description="Helical" evidence="11">
    <location>
        <begin position="15"/>
        <end position="36"/>
    </location>
</feature>
<dbReference type="PROSITE" id="PS00409">
    <property type="entry name" value="PROKAR_NTER_METHYL"/>
    <property type="match status" value="1"/>
</dbReference>
<dbReference type="STRING" id="288004.AL038_16410"/>
<evidence type="ECO:0000256" key="4">
    <source>
        <dbReference type="ARBA" id="ARBA00022481"/>
    </source>
</evidence>
<dbReference type="SUPFAM" id="SSF54523">
    <property type="entry name" value="Pili subunits"/>
    <property type="match status" value="1"/>
</dbReference>
<evidence type="ECO:0000256" key="2">
    <source>
        <dbReference type="ARBA" id="ARBA00021549"/>
    </source>
</evidence>
<evidence type="ECO:0000256" key="10">
    <source>
        <dbReference type="ARBA" id="ARBA00030775"/>
    </source>
</evidence>